<dbReference type="AlphaFoldDB" id="A0A5Q4Z5L9"/>
<dbReference type="GO" id="GO:0006313">
    <property type="term" value="P:DNA transposition"/>
    <property type="evidence" value="ECO:0007669"/>
    <property type="project" value="UniProtKB-UniRule"/>
</dbReference>
<accession>A0A5Q4Z5L9</accession>
<evidence type="ECO:0000256" key="6">
    <source>
        <dbReference type="RuleBase" id="RU365089"/>
    </source>
</evidence>
<gene>
    <name evidence="8" type="ORF">PDMSB3_0173</name>
</gene>
<dbReference type="PANTHER" id="PTHR33217">
    <property type="entry name" value="TRANSPOSASE FOR INSERTION SEQUENCE ELEMENT IS1081"/>
    <property type="match status" value="1"/>
</dbReference>
<comment type="similarity">
    <text evidence="2 6">Belongs to the transposase mutator family.</text>
</comment>
<dbReference type="PROSITE" id="PS01007">
    <property type="entry name" value="TRANSPOSASE_MUTATOR"/>
    <property type="match status" value="1"/>
</dbReference>
<evidence type="ECO:0000256" key="3">
    <source>
        <dbReference type="ARBA" id="ARBA00022578"/>
    </source>
</evidence>
<dbReference type="GO" id="GO:0004803">
    <property type="term" value="F:transposase activity"/>
    <property type="evidence" value="ECO:0007669"/>
    <property type="project" value="UniProtKB-UniRule"/>
</dbReference>
<dbReference type="KEGG" id="pdio:PDMSB3_0173"/>
<keyword evidence="4 6" id="KW-0238">DNA-binding</keyword>
<reference evidence="8 9" key="1">
    <citation type="submission" date="2019-08" db="EMBL/GenBank/DDBJ databases">
        <authorList>
            <person name="Herpell B J."/>
        </authorList>
    </citation>
    <scope>NUCLEOTIDE SEQUENCE [LARGE SCALE GENOMIC DNA]</scope>
    <source>
        <strain evidence="9">Msb3</strain>
    </source>
</reference>
<evidence type="ECO:0000256" key="1">
    <source>
        <dbReference type="ARBA" id="ARBA00002190"/>
    </source>
</evidence>
<proteinExistence type="inferred from homology"/>
<dbReference type="PANTHER" id="PTHR33217:SF5">
    <property type="entry name" value="MUTATOR FAMILY TRANSPOSASE"/>
    <property type="match status" value="1"/>
</dbReference>
<dbReference type="Pfam" id="PF00872">
    <property type="entry name" value="Transposase_mut"/>
    <property type="match status" value="1"/>
</dbReference>
<organism evidence="8 9">
    <name type="scientific">Paraburkholderia dioscoreae</name>
    <dbReference type="NCBI Taxonomy" id="2604047"/>
    <lineage>
        <taxon>Bacteria</taxon>
        <taxon>Pseudomonadati</taxon>
        <taxon>Pseudomonadota</taxon>
        <taxon>Betaproteobacteria</taxon>
        <taxon>Burkholderiales</taxon>
        <taxon>Burkholderiaceae</taxon>
        <taxon>Paraburkholderia</taxon>
    </lineage>
</organism>
<evidence type="ECO:0000313" key="8">
    <source>
        <dbReference type="EMBL" id="VVD26635.1"/>
    </source>
</evidence>
<feature type="region of interest" description="Disordered" evidence="7">
    <location>
        <begin position="65"/>
        <end position="89"/>
    </location>
</feature>
<keyword evidence="5 6" id="KW-0233">DNA recombination</keyword>
<evidence type="ECO:0000256" key="2">
    <source>
        <dbReference type="ARBA" id="ARBA00010961"/>
    </source>
</evidence>
<dbReference type="EMBL" id="LR699553">
    <property type="protein sequence ID" value="VVD26635.1"/>
    <property type="molecule type" value="Genomic_DNA"/>
</dbReference>
<evidence type="ECO:0000256" key="5">
    <source>
        <dbReference type="ARBA" id="ARBA00023172"/>
    </source>
</evidence>
<evidence type="ECO:0000256" key="4">
    <source>
        <dbReference type="ARBA" id="ARBA00023125"/>
    </source>
</evidence>
<sequence>MPRKPKTATEAQTALPSIPKELIDQFVKGPMTAEAVHAASAAFKKALIERALGAELGHHLGYPAGAVRPEDATNQRNGKSGKTVLTDDGPLRLEIPRDRDGSFAPILIPKHERRFTGFDDKIIAMYARGMTVREIQGFLAEQYGTEVSPEFISSVTDAVMDEVMAWQARPLEPMYPVVFFDALRVKIREEGLVRNKAIYLALGILPDGTRDILGLWIENTEGAKFWMKVFSDLKVRGVQDILIAVTDGLKGMPEALGAVFPATTLQTCIVHLIRNSLDYASWKDRRGLAAAIKPIYTAASAEAAQAELDAFEQGEWGKRFPTVVGAWRRAWDRVIPFFAFPPAVRKVIYTTDEIDKPLLDIYMRSAFPATPVVPRVCWDASASIVRTGVDRCARPARLWPVPGRVRSSGCKRQPILCASHVVPACRTATPGRAACVRSGLDDPRRTAHCA</sequence>
<keyword evidence="6" id="KW-0814">Transposable element</keyword>
<name>A0A5Q4Z5L9_9BURK</name>
<keyword evidence="3 6" id="KW-0815">Transposition</keyword>
<dbReference type="NCBIfam" id="NF033543">
    <property type="entry name" value="transpos_IS256"/>
    <property type="match status" value="1"/>
</dbReference>
<comment type="function">
    <text evidence="1 6">Required for the transposition of the insertion element.</text>
</comment>
<protein>
    <recommendedName>
        <fullName evidence="6">Mutator family transposase</fullName>
    </recommendedName>
</protein>
<dbReference type="InterPro" id="IPR001207">
    <property type="entry name" value="Transposase_mutator"/>
</dbReference>
<keyword evidence="9" id="KW-1185">Reference proteome</keyword>
<evidence type="ECO:0000313" key="9">
    <source>
        <dbReference type="Proteomes" id="UP000325811"/>
    </source>
</evidence>
<dbReference type="GO" id="GO:0003677">
    <property type="term" value="F:DNA binding"/>
    <property type="evidence" value="ECO:0007669"/>
    <property type="project" value="UniProtKB-UniRule"/>
</dbReference>
<dbReference type="Proteomes" id="UP000325811">
    <property type="component" value="Chromosome I"/>
</dbReference>
<evidence type="ECO:0000256" key="7">
    <source>
        <dbReference type="SAM" id="MobiDB-lite"/>
    </source>
</evidence>